<dbReference type="InterPro" id="IPR021109">
    <property type="entry name" value="Peptidase_aspartic_dom_sf"/>
</dbReference>
<protein>
    <recommendedName>
        <fullName evidence="3">Peptidase A2 domain-containing protein</fullName>
    </recommendedName>
</protein>
<evidence type="ECO:0000313" key="2">
    <source>
        <dbReference type="Proteomes" id="UP001221898"/>
    </source>
</evidence>
<keyword evidence="2" id="KW-1185">Reference proteome</keyword>
<accession>A0AAD7RLC1</accession>
<dbReference type="Gene3D" id="2.40.70.10">
    <property type="entry name" value="Acid Proteases"/>
    <property type="match status" value="1"/>
</dbReference>
<evidence type="ECO:0008006" key="3">
    <source>
        <dbReference type="Google" id="ProtNLM"/>
    </source>
</evidence>
<reference evidence="1" key="1">
    <citation type="journal article" date="2023" name="Science">
        <title>Genome structures resolve the early diversification of teleost fishes.</title>
        <authorList>
            <person name="Parey E."/>
            <person name="Louis A."/>
            <person name="Montfort J."/>
            <person name="Bouchez O."/>
            <person name="Roques C."/>
            <person name="Iampietro C."/>
            <person name="Lluch J."/>
            <person name="Castinel A."/>
            <person name="Donnadieu C."/>
            <person name="Desvignes T."/>
            <person name="Floi Bucao C."/>
            <person name="Jouanno E."/>
            <person name="Wen M."/>
            <person name="Mejri S."/>
            <person name="Dirks R."/>
            <person name="Jansen H."/>
            <person name="Henkel C."/>
            <person name="Chen W.J."/>
            <person name="Zahm M."/>
            <person name="Cabau C."/>
            <person name="Klopp C."/>
            <person name="Thompson A.W."/>
            <person name="Robinson-Rechavi M."/>
            <person name="Braasch I."/>
            <person name="Lecointre G."/>
            <person name="Bobe J."/>
            <person name="Postlethwait J.H."/>
            <person name="Berthelot C."/>
            <person name="Roest Crollius H."/>
            <person name="Guiguen Y."/>
        </authorList>
    </citation>
    <scope>NUCLEOTIDE SEQUENCE</scope>
    <source>
        <strain evidence="1">NC1722</strain>
    </source>
</reference>
<dbReference type="EMBL" id="JAINUG010000233">
    <property type="protein sequence ID" value="KAJ8386200.1"/>
    <property type="molecule type" value="Genomic_DNA"/>
</dbReference>
<dbReference type="SUPFAM" id="SSF50630">
    <property type="entry name" value="Acid proteases"/>
    <property type="match status" value="1"/>
</dbReference>
<dbReference type="Proteomes" id="UP001221898">
    <property type="component" value="Unassembled WGS sequence"/>
</dbReference>
<evidence type="ECO:0000313" key="1">
    <source>
        <dbReference type="EMBL" id="KAJ8386200.1"/>
    </source>
</evidence>
<proteinExistence type="predicted"/>
<dbReference type="AlphaFoldDB" id="A0AAD7RLC1"/>
<comment type="caution">
    <text evidence="1">The sequence shown here is derived from an EMBL/GenBank/DDBJ whole genome shotgun (WGS) entry which is preliminary data.</text>
</comment>
<organism evidence="1 2">
    <name type="scientific">Aldrovandia affinis</name>
    <dbReference type="NCBI Taxonomy" id="143900"/>
    <lineage>
        <taxon>Eukaryota</taxon>
        <taxon>Metazoa</taxon>
        <taxon>Chordata</taxon>
        <taxon>Craniata</taxon>
        <taxon>Vertebrata</taxon>
        <taxon>Euteleostomi</taxon>
        <taxon>Actinopterygii</taxon>
        <taxon>Neopterygii</taxon>
        <taxon>Teleostei</taxon>
        <taxon>Notacanthiformes</taxon>
        <taxon>Halosauridae</taxon>
        <taxon>Aldrovandia</taxon>
    </lineage>
</organism>
<gene>
    <name evidence="1" type="ORF">AAFF_G00176240</name>
</gene>
<sequence>MDTLTGRRFLCDTGAQVSVLPVSLVDGQLGKVGPTFEAANGSRICTFGKRTVPLCLSGRRFTWEFVLADVDRPLLGADFLCTNGLLVDVRNRQLIDAKDFNSLPCTRSSFPSFPGPRCPVHSQAHASSAVCWLSFPTWLSPRFPQLRLNMVSFTTFRRLDLQCTPVLDD</sequence>
<name>A0AAD7RLC1_9TELE</name>